<feature type="repeat" description="PPR" evidence="3">
    <location>
        <begin position="368"/>
        <end position="402"/>
    </location>
</feature>
<keyword evidence="2" id="KW-0677">Repeat</keyword>
<dbReference type="PANTHER" id="PTHR47938:SF25">
    <property type="entry name" value="PENTACOTRIPEPTIDE-REPEAT REGION OF PRORP DOMAIN-CONTAINING PROTEIN"/>
    <property type="match status" value="1"/>
</dbReference>
<organism evidence="4 5">
    <name type="scientific">Nicotiana sylvestris</name>
    <name type="common">Wood tobacco</name>
    <name type="synonym">South American tobacco</name>
    <dbReference type="NCBI Taxonomy" id="4096"/>
    <lineage>
        <taxon>Eukaryota</taxon>
        <taxon>Viridiplantae</taxon>
        <taxon>Streptophyta</taxon>
        <taxon>Embryophyta</taxon>
        <taxon>Tracheophyta</taxon>
        <taxon>Spermatophyta</taxon>
        <taxon>Magnoliopsida</taxon>
        <taxon>eudicotyledons</taxon>
        <taxon>Gunneridae</taxon>
        <taxon>Pentapetalae</taxon>
        <taxon>asterids</taxon>
        <taxon>lamiids</taxon>
        <taxon>Solanales</taxon>
        <taxon>Solanaceae</taxon>
        <taxon>Nicotianoideae</taxon>
        <taxon>Nicotianeae</taxon>
        <taxon>Nicotiana</taxon>
    </lineage>
</organism>
<accession>A0A1U7WZ40</accession>
<dbReference type="Proteomes" id="UP000189701">
    <property type="component" value="Unplaced"/>
</dbReference>
<dbReference type="RefSeq" id="XP_009785187.1">
    <property type="nucleotide sequence ID" value="XM_009786885.1"/>
</dbReference>
<evidence type="ECO:0000256" key="2">
    <source>
        <dbReference type="ARBA" id="ARBA00022737"/>
    </source>
</evidence>
<comment type="similarity">
    <text evidence="1">Belongs to the PPR family. P subfamily.</text>
</comment>
<proteinExistence type="inferred from homology"/>
<gene>
    <name evidence="5" type="primary">LOC104233486</name>
</gene>
<evidence type="ECO:0000256" key="1">
    <source>
        <dbReference type="ARBA" id="ARBA00007626"/>
    </source>
</evidence>
<dbReference type="AlphaFoldDB" id="A0A1U7WZ40"/>
<dbReference type="Pfam" id="PF01535">
    <property type="entry name" value="PPR"/>
    <property type="match status" value="1"/>
</dbReference>
<dbReference type="NCBIfam" id="TIGR00756">
    <property type="entry name" value="PPR"/>
    <property type="match status" value="4"/>
</dbReference>
<evidence type="ECO:0000313" key="5">
    <source>
        <dbReference type="RefSeq" id="XP_009785187.1"/>
    </source>
</evidence>
<reference evidence="4" key="1">
    <citation type="journal article" date="2013" name="Genome Biol.">
        <title>Reference genomes and transcriptomes of Nicotiana sylvestris and Nicotiana tomentosiformis.</title>
        <authorList>
            <person name="Sierro N."/>
            <person name="Battey J.N."/>
            <person name="Ouadi S."/>
            <person name="Bovet L."/>
            <person name="Goepfert S."/>
            <person name="Bakaher N."/>
            <person name="Peitsch M.C."/>
            <person name="Ivanov N.V."/>
        </authorList>
    </citation>
    <scope>NUCLEOTIDE SEQUENCE [LARGE SCALE GENOMIC DNA]</scope>
</reference>
<dbReference type="InterPro" id="IPR011990">
    <property type="entry name" value="TPR-like_helical_dom_sf"/>
</dbReference>
<dbReference type="Gene3D" id="1.25.40.10">
    <property type="entry name" value="Tetratricopeptide repeat domain"/>
    <property type="match status" value="3"/>
</dbReference>
<evidence type="ECO:0000256" key="3">
    <source>
        <dbReference type="PROSITE-ProRule" id="PRU00708"/>
    </source>
</evidence>
<dbReference type="InterPro" id="IPR002885">
    <property type="entry name" value="PPR_rpt"/>
</dbReference>
<reference evidence="5" key="2">
    <citation type="submission" date="2025-08" db="UniProtKB">
        <authorList>
            <consortium name="RefSeq"/>
        </authorList>
    </citation>
    <scope>IDENTIFICATION</scope>
    <source>
        <tissue evidence="5">Leaf</tissue>
    </source>
</reference>
<name>A0A1U7WZ40_NICSY</name>
<sequence>MMKRSVGELASVISRALIHGSKQSSPSQTWTPALEQTLYSLGCRESLSPTLVARVIDPCLVHHHSLALGFFNWASQQPGFSHDSSTYHSILKSLCISRQFNTLDKLFKQVFDEMNRRGVRLNTLGFGVFLWRFCGFNGLEKSLSLLDEVRKIDFSGINGSVVAVLVVQGLCSGSRIAEAVSAFDELRIRECKPDFIAYSVVAEALGNMRNVVDKELVLKKKRKLGVAPRNNDYKEFIFDLISERLISEAKELGKVIASGKFPMDDDLLNALIGSVSASDPGLAIFFLNFMLGRETEPNLVTVTSLSANLCKHGKIDELLEVFQKLSAINYFTDTQSYNIMVSFLCKAGKVREAYEVLRDMRRKGAVPDIQSYNLLLEACCREDLLRPAKRLWDEMFTNGCPGNLETYNILIQKCSEEGEIEDACRLFNDMTEKGVVPEAITYNSVLKGLCQAKNLKMALEIFNRCAMQDPTIARSVLCTFILSLCKEGHLLPAMELLRGQSSDIAFLDSHLIFLKFLADAGEISMAVEHLKWIQGKSPSMYQALSNEILASISSSSKPDPILKLFQVMQENRLNSTNDLGKEMAYR</sequence>
<feature type="repeat" description="PPR" evidence="3">
    <location>
        <begin position="83"/>
        <end position="121"/>
    </location>
</feature>
<feature type="repeat" description="PPR" evidence="3">
    <location>
        <begin position="403"/>
        <end position="437"/>
    </location>
</feature>
<keyword evidence="4" id="KW-1185">Reference proteome</keyword>
<dbReference type="GO" id="GO:0003729">
    <property type="term" value="F:mRNA binding"/>
    <property type="evidence" value="ECO:0007669"/>
    <property type="project" value="TreeGrafter"/>
</dbReference>
<protein>
    <submittedName>
        <fullName evidence="5">Pentatricopeptide repeat-containing protein At5g14080 isoform X2</fullName>
    </submittedName>
</protein>
<evidence type="ECO:0000313" key="4">
    <source>
        <dbReference type="Proteomes" id="UP000189701"/>
    </source>
</evidence>
<dbReference type="PANTHER" id="PTHR47938">
    <property type="entry name" value="RESPIRATORY COMPLEX I CHAPERONE (CIA84), PUTATIVE (AFU_ORTHOLOGUE AFUA_2G06020)-RELATED"/>
    <property type="match status" value="1"/>
</dbReference>
<feature type="repeat" description="PPR" evidence="3">
    <location>
        <begin position="333"/>
        <end position="367"/>
    </location>
</feature>
<dbReference type="Pfam" id="PF13041">
    <property type="entry name" value="PPR_2"/>
    <property type="match status" value="2"/>
</dbReference>
<dbReference type="PROSITE" id="PS51375">
    <property type="entry name" value="PPR"/>
    <property type="match status" value="4"/>
</dbReference>